<dbReference type="SUPFAM" id="SSF54427">
    <property type="entry name" value="NTF2-like"/>
    <property type="match status" value="1"/>
</dbReference>
<evidence type="ECO:0000256" key="5">
    <source>
        <dbReference type="SAM" id="MobiDB-lite"/>
    </source>
</evidence>
<dbReference type="Pfam" id="PF04335">
    <property type="entry name" value="VirB8"/>
    <property type="match status" value="1"/>
</dbReference>
<dbReference type="RefSeq" id="WP_040068207.1">
    <property type="nucleotide sequence ID" value="NZ_CDDU01000031.1"/>
</dbReference>
<reference evidence="8" key="1">
    <citation type="journal article" date="2006" name="PLoS ONE">
        <title>Detection of Conjugation Related Type Four Secretion Machinery in Aeromonas culicicola.</title>
        <authorList>
            <person name="Rangrez A.Y."/>
            <person name="Dayananda K.M."/>
            <person name="Atanur S."/>
            <person name="Joshi R."/>
            <person name="Patole M.S."/>
            <person name="Shouche Y.S."/>
        </authorList>
    </citation>
    <scope>NUCLEOTIDE SEQUENCE</scope>
    <source>
        <strain evidence="8">MTCC 3249</strain>
    </source>
</reference>
<evidence type="ECO:0000256" key="1">
    <source>
        <dbReference type="ARBA" id="ARBA00004167"/>
    </source>
</evidence>
<dbReference type="Gene3D" id="3.10.450.230">
    <property type="entry name" value="VirB8 protein"/>
    <property type="match status" value="1"/>
</dbReference>
<feature type="domain" description="Bacterial virulence protein VirB8" evidence="7">
    <location>
        <begin position="36"/>
        <end position="243"/>
    </location>
</feature>
<dbReference type="CDD" id="cd16424">
    <property type="entry name" value="VirB8"/>
    <property type="match status" value="1"/>
</dbReference>
<evidence type="ECO:0000313" key="8">
    <source>
        <dbReference type="EMBL" id="ABI83644.1"/>
    </source>
</evidence>
<feature type="transmembrane region" description="Helical" evidence="6">
    <location>
        <begin position="51"/>
        <end position="74"/>
    </location>
</feature>
<evidence type="ECO:0000256" key="2">
    <source>
        <dbReference type="ARBA" id="ARBA00022692"/>
    </source>
</evidence>
<evidence type="ECO:0000256" key="6">
    <source>
        <dbReference type="SAM" id="Phobius"/>
    </source>
</evidence>
<keyword evidence="3 6" id="KW-1133">Transmembrane helix</keyword>
<sequence length="246" mass="27722">MSAENQEYYEETAKLAEKSQGERSRDNKAYYEAIKSFEQDRISSLEGQRKLLIRGIGAAGGVICLLAVALAGLAPLKTAVPYVIRVDNSTGYTDIAKSISDEKTTYEEVINKYWLSQYVINYESYDWQTVQTMYDTVQLMSDGSVFSEYKNKMLASNSPLSLLKDNYKLKTKVKSVTFLNADTAQVRFTKLVLTKTGQLSTEYAPTDWVALISFDFNHEIKTEGERLLNPLGFNVLSYSVDPEATK</sequence>
<feature type="compositionally biased region" description="Basic and acidic residues" evidence="5">
    <location>
        <begin position="11"/>
        <end position="25"/>
    </location>
</feature>
<organism evidence="8">
    <name type="scientific">Aeromonas veronii</name>
    <dbReference type="NCBI Taxonomy" id="654"/>
    <lineage>
        <taxon>Bacteria</taxon>
        <taxon>Pseudomonadati</taxon>
        <taxon>Pseudomonadota</taxon>
        <taxon>Gammaproteobacteria</taxon>
        <taxon>Aeromonadales</taxon>
        <taxon>Aeromonadaceae</taxon>
        <taxon>Aeromonas</taxon>
    </lineage>
</organism>
<evidence type="ECO:0000259" key="7">
    <source>
        <dbReference type="Pfam" id="PF04335"/>
    </source>
</evidence>
<dbReference type="InterPro" id="IPR032710">
    <property type="entry name" value="NTF2-like_dom_sf"/>
</dbReference>
<dbReference type="InterPro" id="IPR007430">
    <property type="entry name" value="VirB8"/>
</dbReference>
<keyword evidence="2 6" id="KW-0812">Transmembrane</keyword>
<keyword evidence="4 6" id="KW-0472">Membrane</keyword>
<dbReference type="GO" id="GO:0016020">
    <property type="term" value="C:membrane"/>
    <property type="evidence" value="ECO:0007669"/>
    <property type="project" value="UniProtKB-SubCell"/>
</dbReference>
<evidence type="ECO:0000256" key="3">
    <source>
        <dbReference type="ARBA" id="ARBA00022989"/>
    </source>
</evidence>
<gene>
    <name evidence="8" type="primary">traG</name>
</gene>
<dbReference type="GO" id="GO:0030255">
    <property type="term" value="P:protein secretion by the type IV secretion system"/>
    <property type="evidence" value="ECO:0007669"/>
    <property type="project" value="InterPro"/>
</dbReference>
<comment type="subcellular location">
    <subcellularLocation>
        <location evidence="1">Membrane</location>
        <topology evidence="1">Single-pass membrane protein</topology>
    </subcellularLocation>
</comment>
<proteinExistence type="predicted"/>
<protein>
    <submittedName>
        <fullName evidence="8">Conjugal transfer protein</fullName>
    </submittedName>
</protein>
<accession>A1YBN6</accession>
<dbReference type="AlphaFoldDB" id="A1YBN6"/>
<name>A1YBN6_AERVE</name>
<feature type="region of interest" description="Disordered" evidence="5">
    <location>
        <begin position="1"/>
        <end position="25"/>
    </location>
</feature>
<dbReference type="EMBL" id="DQ890522">
    <property type="protein sequence ID" value="ABI83644.1"/>
    <property type="molecule type" value="Genomic_DNA"/>
</dbReference>
<dbReference type="PIRSF" id="PIRSF003299">
    <property type="entry name" value="VirB8_PtlE"/>
    <property type="match status" value="1"/>
</dbReference>
<evidence type="ECO:0000256" key="4">
    <source>
        <dbReference type="ARBA" id="ARBA00023136"/>
    </source>
</evidence>
<dbReference type="InterPro" id="IPR026264">
    <property type="entry name" value="VirB8/PtlE"/>
</dbReference>